<dbReference type="OrthoDB" id="4080273at2759"/>
<proteinExistence type="predicted"/>
<evidence type="ECO:0000313" key="2">
    <source>
        <dbReference type="Proteomes" id="UP000190831"/>
    </source>
</evidence>
<dbReference type="EMBL" id="LT598488">
    <property type="protein sequence ID" value="SCW01810.1"/>
    <property type="molecule type" value="Genomic_DNA"/>
</dbReference>
<reference evidence="2" key="1">
    <citation type="submission" date="2016-03" db="EMBL/GenBank/DDBJ databases">
        <authorList>
            <person name="Devillers H."/>
        </authorList>
    </citation>
    <scope>NUCLEOTIDE SEQUENCE [LARGE SCALE GENOMIC DNA]</scope>
</reference>
<evidence type="ECO:0000313" key="1">
    <source>
        <dbReference type="EMBL" id="SCW01810.1"/>
    </source>
</evidence>
<protein>
    <submittedName>
        <fullName evidence="1">LAFE_0E07756g1_1</fullName>
    </submittedName>
</protein>
<keyword evidence="2" id="KW-1185">Reference proteome</keyword>
<dbReference type="AlphaFoldDB" id="A0A1G4MDE1"/>
<dbReference type="OMA" id="YTGTQFF"/>
<organism evidence="1 2">
    <name type="scientific">Lachancea fermentati</name>
    <name type="common">Zygosaccharomyces fermentati</name>
    <dbReference type="NCBI Taxonomy" id="4955"/>
    <lineage>
        <taxon>Eukaryota</taxon>
        <taxon>Fungi</taxon>
        <taxon>Dikarya</taxon>
        <taxon>Ascomycota</taxon>
        <taxon>Saccharomycotina</taxon>
        <taxon>Saccharomycetes</taxon>
        <taxon>Saccharomycetales</taxon>
        <taxon>Saccharomycetaceae</taxon>
        <taxon>Lachancea</taxon>
    </lineage>
</organism>
<accession>A0A1G4MDE1</accession>
<name>A0A1G4MDE1_LACFM</name>
<gene>
    <name evidence="1" type="ORF">LAFE_0E07756G</name>
</gene>
<dbReference type="Proteomes" id="UP000190831">
    <property type="component" value="Chromosome E"/>
</dbReference>
<sequence>MARLRTFDLIAFSLVCFVGVYTGTQFFEPIVIDRLEKDGNLRKDIEIPQYDEEGNPLNPKSMLELRQELSKVQEQKEAERIANNGSKSS</sequence>